<dbReference type="InterPro" id="IPR029063">
    <property type="entry name" value="SAM-dependent_MTases_sf"/>
</dbReference>
<feature type="domain" description="Methyltransferase" evidence="2">
    <location>
        <begin position="279"/>
        <end position="370"/>
    </location>
</feature>
<sequence length="1082" mass="117800">MTLTPPSRPVSQHFGSPSASTPLPGFDYRPQPRPAVRSHYRPHSTLFVNEQAPAPSKRDSLLIKSRRHSFIRRSVSLGETMGLGKKKATEQDLKDVKGEEKPQLPRLRNLSDVATPPPPASDIMSRPSTSAGLSSIAERSSTNARGSALHRVKAQRSITSLFAAAGADVSPDASEQIHHLHLSPPTHPPSAQRPRKMNKRHSRQDYENAMNAKKKADVNGWVTRSRTTVHPFAKEVPYMQAYDIPCLENDRYTQLLLERLNPGSPSFLDFGKKPPSNALDLGCGQGEWCLYAASIWKHTRIVGFDLMDVTFPQFQATENLSFVQGNFLQKLPFPAKSFDYVRMANLSLCIPYTQWLPLLTEIRRLLTNGGRLELIDDQIMFPYGEEPQSKDTSSSAASPSDPGPTPIPAPVTPSEETVDYRAPIRDPSFFDFGSDSEPDLDEGYQDDDETTETSSTTSTLVSDRGSMGFYDKIPSWKRSSAQSTQSARSYASTTSTLNSERRFSDAPPPIAISITATPLAPLAPLAPLESNPVLSPSPTVTQATIKALDTASDAGDLSQTPTIKAKKHKKHDSSSSTKSNTDALVTWKHRKTSSAEMETIFEHILIHNYGIHPRPSEFMVDSLNCAFGQGNAGKAKSFHIKLAPFDSPIGPGGSQDPNTIQEQQRIDKKQLKKEKFDKKERKREHRRLEETLEQPYHSAMMLPPAVVTAKAASRLGLVPTVPPLPRGASYETPTSSPGSPLSSVPSSKRSSAELASPTSAFPVVSTKAARRLGIPATPPPVPPKSEAIKVAYVYPVSRGGSPSEVPKPVDATIRLVSSKQVAGVDDYFGPMNITPTSSFRGSDQIERNSSSSSSGSNGSGGGSGGASESEQSSGSSSDAFSEGPLVPPPHVLSAKAAGRLGISYSVLAAASAGHSRSAGVMAPVQSPGLLVWPSTYIPMTPAELEMHACKWVQTLLGCRHAMREFITGSFNGEKLVDDDGFEEAIWDYECFRRSRFHWPNDNPELFANVGFPESPGPNSPNPARQQSPTFPLHKLHGRNDSFESFNGQYRRNELTQARVIRVFEAVKTGDEKGSMVSMLFRG</sequence>
<keyword evidence="4" id="KW-1185">Reference proteome</keyword>
<dbReference type="Pfam" id="PF13649">
    <property type="entry name" value="Methyltransf_25"/>
    <property type="match status" value="1"/>
</dbReference>
<comment type="caution">
    <text evidence="3">The sequence shown here is derived from an EMBL/GenBank/DDBJ whole genome shotgun (WGS) entry which is preliminary data.</text>
</comment>
<feature type="compositionally biased region" description="Low complexity" evidence="1">
    <location>
        <begin position="866"/>
        <end position="883"/>
    </location>
</feature>
<feature type="compositionally biased region" description="Polar residues" evidence="1">
    <location>
        <begin position="1"/>
        <end position="21"/>
    </location>
</feature>
<feature type="compositionally biased region" description="Pro residues" evidence="1">
    <location>
        <begin position="401"/>
        <end position="411"/>
    </location>
</feature>
<proteinExistence type="predicted"/>
<organism evidence="3 4">
    <name type="scientific">Coprinellus micaceus</name>
    <name type="common">Glistening ink-cap mushroom</name>
    <name type="synonym">Coprinus micaceus</name>
    <dbReference type="NCBI Taxonomy" id="71717"/>
    <lineage>
        <taxon>Eukaryota</taxon>
        <taxon>Fungi</taxon>
        <taxon>Dikarya</taxon>
        <taxon>Basidiomycota</taxon>
        <taxon>Agaricomycotina</taxon>
        <taxon>Agaricomycetes</taxon>
        <taxon>Agaricomycetidae</taxon>
        <taxon>Agaricales</taxon>
        <taxon>Agaricineae</taxon>
        <taxon>Psathyrellaceae</taxon>
        <taxon>Coprinellus</taxon>
    </lineage>
</organism>
<feature type="region of interest" description="Disordered" evidence="1">
    <location>
        <begin position="81"/>
        <end position="149"/>
    </location>
</feature>
<evidence type="ECO:0000313" key="3">
    <source>
        <dbReference type="EMBL" id="TEB38641.1"/>
    </source>
</evidence>
<name>A0A4Y7TXB6_COPMI</name>
<feature type="region of interest" description="Disordered" evidence="1">
    <location>
        <begin position="1"/>
        <end position="61"/>
    </location>
</feature>
<feature type="region of interest" description="Disordered" evidence="1">
    <location>
        <begin position="1010"/>
        <end position="1041"/>
    </location>
</feature>
<dbReference type="EMBL" id="QPFP01000002">
    <property type="protein sequence ID" value="TEB38641.1"/>
    <property type="molecule type" value="Genomic_DNA"/>
</dbReference>
<dbReference type="GO" id="GO:0008168">
    <property type="term" value="F:methyltransferase activity"/>
    <property type="evidence" value="ECO:0007669"/>
    <property type="project" value="TreeGrafter"/>
</dbReference>
<feature type="compositionally biased region" description="Polar residues" evidence="1">
    <location>
        <begin position="126"/>
        <end position="145"/>
    </location>
</feature>
<feature type="compositionally biased region" description="Acidic residues" evidence="1">
    <location>
        <begin position="434"/>
        <end position="451"/>
    </location>
</feature>
<feature type="region of interest" description="Disordered" evidence="1">
    <location>
        <begin position="826"/>
        <end position="887"/>
    </location>
</feature>
<dbReference type="SUPFAM" id="SSF53335">
    <property type="entry name" value="S-adenosyl-L-methionine-dependent methyltransferases"/>
    <property type="match status" value="1"/>
</dbReference>
<dbReference type="STRING" id="71717.A0A4Y7TXB6"/>
<dbReference type="OrthoDB" id="2013972at2759"/>
<feature type="compositionally biased region" description="Basic and acidic residues" evidence="1">
    <location>
        <begin position="669"/>
        <end position="679"/>
    </location>
</feature>
<dbReference type="PANTHER" id="PTHR43591:SF24">
    <property type="entry name" value="2-METHOXY-6-POLYPRENYL-1,4-BENZOQUINOL METHYLASE, MITOCHONDRIAL"/>
    <property type="match status" value="1"/>
</dbReference>
<feature type="region of interest" description="Disordered" evidence="1">
    <location>
        <begin position="428"/>
        <end position="464"/>
    </location>
</feature>
<evidence type="ECO:0000259" key="2">
    <source>
        <dbReference type="Pfam" id="PF13649"/>
    </source>
</evidence>
<dbReference type="InterPro" id="IPR041698">
    <property type="entry name" value="Methyltransf_25"/>
</dbReference>
<feature type="region of interest" description="Disordered" evidence="1">
    <location>
        <begin position="551"/>
        <end position="581"/>
    </location>
</feature>
<feature type="region of interest" description="Disordered" evidence="1">
    <location>
        <begin position="383"/>
        <end position="414"/>
    </location>
</feature>
<dbReference type="PANTHER" id="PTHR43591">
    <property type="entry name" value="METHYLTRANSFERASE"/>
    <property type="match status" value="1"/>
</dbReference>
<feature type="region of interest" description="Disordered" evidence="1">
    <location>
        <begin position="722"/>
        <end position="758"/>
    </location>
</feature>
<evidence type="ECO:0000256" key="1">
    <source>
        <dbReference type="SAM" id="MobiDB-lite"/>
    </source>
</evidence>
<dbReference type="AlphaFoldDB" id="A0A4Y7TXB6"/>
<feature type="compositionally biased region" description="Low complexity" evidence="1">
    <location>
        <begin position="390"/>
        <end position="400"/>
    </location>
</feature>
<feature type="region of interest" description="Disordered" evidence="1">
    <location>
        <begin position="669"/>
        <end position="692"/>
    </location>
</feature>
<protein>
    <recommendedName>
        <fullName evidence="2">Methyltransferase domain-containing protein</fullName>
    </recommendedName>
</protein>
<dbReference type="Gene3D" id="3.40.50.150">
    <property type="entry name" value="Vaccinia Virus protein VP39"/>
    <property type="match status" value="1"/>
</dbReference>
<reference evidence="3 4" key="1">
    <citation type="journal article" date="2019" name="Nat. Ecol. Evol.">
        <title>Megaphylogeny resolves global patterns of mushroom evolution.</title>
        <authorList>
            <person name="Varga T."/>
            <person name="Krizsan K."/>
            <person name="Foldi C."/>
            <person name="Dima B."/>
            <person name="Sanchez-Garcia M."/>
            <person name="Sanchez-Ramirez S."/>
            <person name="Szollosi G.J."/>
            <person name="Szarkandi J.G."/>
            <person name="Papp V."/>
            <person name="Albert L."/>
            <person name="Andreopoulos W."/>
            <person name="Angelini C."/>
            <person name="Antonin V."/>
            <person name="Barry K.W."/>
            <person name="Bougher N.L."/>
            <person name="Buchanan P."/>
            <person name="Buyck B."/>
            <person name="Bense V."/>
            <person name="Catcheside P."/>
            <person name="Chovatia M."/>
            <person name="Cooper J."/>
            <person name="Damon W."/>
            <person name="Desjardin D."/>
            <person name="Finy P."/>
            <person name="Geml J."/>
            <person name="Haridas S."/>
            <person name="Hughes K."/>
            <person name="Justo A."/>
            <person name="Karasinski D."/>
            <person name="Kautmanova I."/>
            <person name="Kiss B."/>
            <person name="Kocsube S."/>
            <person name="Kotiranta H."/>
            <person name="LaButti K.M."/>
            <person name="Lechner B.E."/>
            <person name="Liimatainen K."/>
            <person name="Lipzen A."/>
            <person name="Lukacs Z."/>
            <person name="Mihaltcheva S."/>
            <person name="Morgado L.N."/>
            <person name="Niskanen T."/>
            <person name="Noordeloos M.E."/>
            <person name="Ohm R.A."/>
            <person name="Ortiz-Santana B."/>
            <person name="Ovrebo C."/>
            <person name="Racz N."/>
            <person name="Riley R."/>
            <person name="Savchenko A."/>
            <person name="Shiryaev A."/>
            <person name="Soop K."/>
            <person name="Spirin V."/>
            <person name="Szebenyi C."/>
            <person name="Tomsovsky M."/>
            <person name="Tulloss R.E."/>
            <person name="Uehling J."/>
            <person name="Grigoriev I.V."/>
            <person name="Vagvolgyi C."/>
            <person name="Papp T."/>
            <person name="Martin F.M."/>
            <person name="Miettinen O."/>
            <person name="Hibbett D.S."/>
            <person name="Nagy L.G."/>
        </authorList>
    </citation>
    <scope>NUCLEOTIDE SEQUENCE [LARGE SCALE GENOMIC DNA]</scope>
    <source>
        <strain evidence="3 4">FP101781</strain>
    </source>
</reference>
<gene>
    <name evidence="3" type="ORF">FA13DRAFT_1704386</name>
</gene>
<accession>A0A4Y7TXB6</accession>
<feature type="compositionally biased region" description="Low complexity" evidence="1">
    <location>
        <begin position="478"/>
        <end position="496"/>
    </location>
</feature>
<dbReference type="CDD" id="cd02440">
    <property type="entry name" value="AdoMet_MTases"/>
    <property type="match status" value="1"/>
</dbReference>
<feature type="region of interest" description="Disordered" evidence="1">
    <location>
        <begin position="176"/>
        <end position="200"/>
    </location>
</feature>
<evidence type="ECO:0000313" key="4">
    <source>
        <dbReference type="Proteomes" id="UP000298030"/>
    </source>
</evidence>
<feature type="compositionally biased region" description="Low complexity" evidence="1">
    <location>
        <begin position="733"/>
        <end position="749"/>
    </location>
</feature>
<feature type="region of interest" description="Disordered" evidence="1">
    <location>
        <begin position="476"/>
        <end position="505"/>
    </location>
</feature>
<dbReference type="Proteomes" id="UP000298030">
    <property type="component" value="Unassembled WGS sequence"/>
</dbReference>
<feature type="compositionally biased region" description="Basic and acidic residues" evidence="1">
    <location>
        <begin position="87"/>
        <end position="103"/>
    </location>
</feature>